<keyword evidence="3" id="KW-1185">Reference proteome</keyword>
<gene>
    <name evidence="2" type="ORF">CDD81_2737</name>
</gene>
<dbReference type="Proteomes" id="UP000226192">
    <property type="component" value="Unassembled WGS sequence"/>
</dbReference>
<feature type="compositionally biased region" description="Basic residues" evidence="1">
    <location>
        <begin position="1"/>
        <end position="12"/>
    </location>
</feature>
<organism evidence="2 3">
    <name type="scientific">Ophiocordyceps australis</name>
    <dbReference type="NCBI Taxonomy" id="1399860"/>
    <lineage>
        <taxon>Eukaryota</taxon>
        <taxon>Fungi</taxon>
        <taxon>Dikarya</taxon>
        <taxon>Ascomycota</taxon>
        <taxon>Pezizomycotina</taxon>
        <taxon>Sordariomycetes</taxon>
        <taxon>Hypocreomycetidae</taxon>
        <taxon>Hypocreales</taxon>
        <taxon>Ophiocordycipitaceae</taxon>
        <taxon>Ophiocordyceps</taxon>
    </lineage>
</organism>
<evidence type="ECO:0000313" key="2">
    <source>
        <dbReference type="EMBL" id="PHH65325.1"/>
    </source>
</evidence>
<sequence>MTTPNHLKKRGRLSPWNDDESSQSEDVGSESIEYIRPVDLDALQQADAFLSQLPFQRAVSFALPLHAPHHSSKRQKVSCPETQLSLFESEIDDDSSNDASIENSDAAYMNDDQVRIEEDGVDTKDSTQSIELGITCKPLARHPEYSELTRVLFQNRNNVWVTCGSRKTAMQTWDEIDANEIANETNETQG</sequence>
<evidence type="ECO:0000256" key="1">
    <source>
        <dbReference type="SAM" id="MobiDB-lite"/>
    </source>
</evidence>
<protein>
    <submittedName>
        <fullName evidence="2">Uncharacterized protein</fullName>
    </submittedName>
</protein>
<dbReference type="AlphaFoldDB" id="A0A2C5Y761"/>
<comment type="caution">
    <text evidence="2">The sequence shown here is derived from an EMBL/GenBank/DDBJ whole genome shotgun (WGS) entry which is preliminary data.</text>
</comment>
<name>A0A2C5Y761_9HYPO</name>
<proteinExistence type="predicted"/>
<accession>A0A2C5Y761</accession>
<evidence type="ECO:0000313" key="3">
    <source>
        <dbReference type="Proteomes" id="UP000226192"/>
    </source>
</evidence>
<dbReference type="EMBL" id="NJET01000019">
    <property type="protein sequence ID" value="PHH65325.1"/>
    <property type="molecule type" value="Genomic_DNA"/>
</dbReference>
<feature type="region of interest" description="Disordered" evidence="1">
    <location>
        <begin position="1"/>
        <end position="30"/>
    </location>
</feature>
<reference evidence="2 3" key="1">
    <citation type="submission" date="2017-06" db="EMBL/GenBank/DDBJ databases">
        <title>Ant-infecting Ophiocordyceps genomes reveal a high diversity of potential behavioral manipulation genes and a possible major role for enterotoxins.</title>
        <authorList>
            <person name="De Bekker C."/>
            <person name="Evans H.C."/>
            <person name="Brachmann A."/>
            <person name="Hughes D.P."/>
        </authorList>
    </citation>
    <scope>NUCLEOTIDE SEQUENCE [LARGE SCALE GENOMIC DNA]</scope>
    <source>
        <strain evidence="2 3">Map64</strain>
    </source>
</reference>